<feature type="region of interest" description="Disordered" evidence="1">
    <location>
        <begin position="203"/>
        <end position="245"/>
    </location>
</feature>
<evidence type="ECO:0000256" key="1">
    <source>
        <dbReference type="SAM" id="MobiDB-lite"/>
    </source>
</evidence>
<reference evidence="4 5" key="1">
    <citation type="submission" date="2022-05" db="EMBL/GenBank/DDBJ databases">
        <title>A multi-omics perspective on studying reproductive biology in Daphnia sinensis.</title>
        <authorList>
            <person name="Jia J."/>
        </authorList>
    </citation>
    <scope>NUCLEOTIDE SEQUENCE [LARGE SCALE GENOMIC DNA]</scope>
    <source>
        <strain evidence="4 5">WSL</strain>
    </source>
</reference>
<dbReference type="InterPro" id="IPR002557">
    <property type="entry name" value="Chitin-bd_dom"/>
</dbReference>
<feature type="compositionally biased region" description="Low complexity" evidence="1">
    <location>
        <begin position="134"/>
        <end position="148"/>
    </location>
</feature>
<dbReference type="Gene3D" id="2.170.140.10">
    <property type="entry name" value="Chitin binding domain"/>
    <property type="match status" value="1"/>
</dbReference>
<dbReference type="Pfam" id="PF11498">
    <property type="entry name" value="Activator_LAG-3"/>
    <property type="match status" value="1"/>
</dbReference>
<keyword evidence="5" id="KW-1185">Reference proteome</keyword>
<dbReference type="SUPFAM" id="SSF57625">
    <property type="entry name" value="Invertebrate chitin-binding proteins"/>
    <property type="match status" value="1"/>
</dbReference>
<feature type="signal peptide" evidence="2">
    <location>
        <begin position="1"/>
        <end position="31"/>
    </location>
</feature>
<feature type="region of interest" description="Disordered" evidence="1">
    <location>
        <begin position="300"/>
        <end position="325"/>
    </location>
</feature>
<feature type="chain" id="PRO_5042211341" description="Chitin-binding type-2 domain-containing protein" evidence="2">
    <location>
        <begin position="32"/>
        <end position="325"/>
    </location>
</feature>
<feature type="region of interest" description="Disordered" evidence="1">
    <location>
        <begin position="127"/>
        <end position="160"/>
    </location>
</feature>
<comment type="caution">
    <text evidence="4">The sequence shown here is derived from an EMBL/GenBank/DDBJ whole genome shotgun (WGS) entry which is preliminary data.</text>
</comment>
<dbReference type="GO" id="GO:0008061">
    <property type="term" value="F:chitin binding"/>
    <property type="evidence" value="ECO:0007669"/>
    <property type="project" value="InterPro"/>
</dbReference>
<protein>
    <recommendedName>
        <fullName evidence="3">Chitin-binding type-2 domain-containing protein</fullName>
    </recommendedName>
</protein>
<dbReference type="Proteomes" id="UP000820818">
    <property type="component" value="Linkage Group LG6"/>
</dbReference>
<evidence type="ECO:0000313" key="4">
    <source>
        <dbReference type="EMBL" id="KAI9556453.1"/>
    </source>
</evidence>
<evidence type="ECO:0000313" key="5">
    <source>
        <dbReference type="Proteomes" id="UP000820818"/>
    </source>
</evidence>
<proteinExistence type="predicted"/>
<evidence type="ECO:0000256" key="2">
    <source>
        <dbReference type="SAM" id="SignalP"/>
    </source>
</evidence>
<dbReference type="InterPro" id="IPR021587">
    <property type="entry name" value="Transcription_activator_LAG-3"/>
</dbReference>
<gene>
    <name evidence="4" type="ORF">GHT06_016241</name>
</gene>
<feature type="domain" description="Chitin-binding type-2" evidence="3">
    <location>
        <begin position="48"/>
        <end position="111"/>
    </location>
</feature>
<keyword evidence="2" id="KW-0732">Signal</keyword>
<dbReference type="AlphaFoldDB" id="A0AAD5PSU3"/>
<feature type="compositionally biased region" description="Low complexity" evidence="1">
    <location>
        <begin position="216"/>
        <end position="228"/>
    </location>
</feature>
<dbReference type="InterPro" id="IPR052976">
    <property type="entry name" value="Scoloptoxin-like"/>
</dbReference>
<dbReference type="SMART" id="SM00494">
    <property type="entry name" value="ChtBD2"/>
    <property type="match status" value="1"/>
</dbReference>
<accession>A0AAD5PSU3</accession>
<name>A0AAD5PSU3_9CRUS</name>
<sequence>MGRTSSPSHRQFLFGVLALGVLSWSVNPALGAVRRPPNYHHDHMPETSFTCAGKVVGGYYADPDADCQMFHVCVQVDENDVRDFKFMCPNDTVFDQENFICANWFEIDCRSSTFFYDKNLQLFQPNIDQDKNKTTGTGSSSSTGSATEEPSEQQKRQQEQQLKQLMVLEEQQAAQVLKQQQVIDQHERRQQEHQRNQLRIIQDQQKQQEKQQGRKTAATSTPAPAVAPRSISADKVTTTPSSGAHYAEEKGEESVIEYDYYYYDYDDSLEHGNFYANDDYDPKAPGRIIDPTNARPPLLPIIPPSTSSSVVKASTQVDDKTKHKL</sequence>
<organism evidence="4 5">
    <name type="scientific">Daphnia sinensis</name>
    <dbReference type="NCBI Taxonomy" id="1820382"/>
    <lineage>
        <taxon>Eukaryota</taxon>
        <taxon>Metazoa</taxon>
        <taxon>Ecdysozoa</taxon>
        <taxon>Arthropoda</taxon>
        <taxon>Crustacea</taxon>
        <taxon>Branchiopoda</taxon>
        <taxon>Diplostraca</taxon>
        <taxon>Cladocera</taxon>
        <taxon>Anomopoda</taxon>
        <taxon>Daphniidae</taxon>
        <taxon>Daphnia</taxon>
        <taxon>Daphnia similis group</taxon>
    </lineage>
</organism>
<dbReference type="PANTHER" id="PTHR22933:SF43">
    <property type="entry name" value="LP10131P"/>
    <property type="match status" value="1"/>
</dbReference>
<dbReference type="PANTHER" id="PTHR22933">
    <property type="entry name" value="FI18007P1-RELATED"/>
    <property type="match status" value="1"/>
</dbReference>
<dbReference type="InterPro" id="IPR036508">
    <property type="entry name" value="Chitin-bd_dom_sf"/>
</dbReference>
<dbReference type="GO" id="GO:0005576">
    <property type="term" value="C:extracellular region"/>
    <property type="evidence" value="ECO:0007669"/>
    <property type="project" value="InterPro"/>
</dbReference>
<dbReference type="PROSITE" id="PS50940">
    <property type="entry name" value="CHIT_BIND_II"/>
    <property type="match status" value="1"/>
</dbReference>
<dbReference type="EMBL" id="WJBH02000006">
    <property type="protein sequence ID" value="KAI9556453.1"/>
    <property type="molecule type" value="Genomic_DNA"/>
</dbReference>
<evidence type="ECO:0000259" key="3">
    <source>
        <dbReference type="PROSITE" id="PS50940"/>
    </source>
</evidence>